<comment type="caution">
    <text evidence="3">The sequence shown here is derived from an EMBL/GenBank/DDBJ whole genome shotgun (WGS) entry which is preliminary data.</text>
</comment>
<organism evidence="3 4">
    <name type="scientific">Bacillus cereus HuB4-4</name>
    <dbReference type="NCBI Taxonomy" id="1053211"/>
    <lineage>
        <taxon>Bacteria</taxon>
        <taxon>Bacillati</taxon>
        <taxon>Bacillota</taxon>
        <taxon>Bacilli</taxon>
        <taxon>Bacillales</taxon>
        <taxon>Bacillaceae</taxon>
        <taxon>Bacillus</taxon>
        <taxon>Bacillus cereus group</taxon>
    </lineage>
</organism>
<accession>A0A9W5VMC1</accession>
<sequence length="219" mass="25047">MYVREKGQPIGLTGYAIKYEATNHTGVFIRDDAQIVDAKNGLFSYMFTYQSVSTSDDWRAYFVMEKSNERMNTPDILIVLRRDVKEGNIKIENYISEFDKALEMVKGYQKQIDEANKRINELTAAVTGQKYQLWKVTGDDGHTIPLDAKTDINNVIKTGLYRGNNFVNAPAGGSWWCIQVYSHSDSAYSCMQVAYSLDSSNLKSLYIRKKATNVWTNWK</sequence>
<dbReference type="Gene3D" id="2.60.40.3350">
    <property type="match status" value="1"/>
</dbReference>
<gene>
    <name evidence="3" type="ORF">IGM_02202</name>
</gene>
<dbReference type="InterPro" id="IPR018913">
    <property type="entry name" value="BppU_N"/>
</dbReference>
<evidence type="ECO:0000256" key="1">
    <source>
        <dbReference type="SAM" id="Coils"/>
    </source>
</evidence>
<feature type="coiled-coil region" evidence="1">
    <location>
        <begin position="98"/>
        <end position="125"/>
    </location>
</feature>
<dbReference type="EMBL" id="AHEF01000042">
    <property type="protein sequence ID" value="EOP90509.1"/>
    <property type="molecule type" value="Genomic_DNA"/>
</dbReference>
<proteinExistence type="predicted"/>
<name>A0A9W5VMC1_BACCE</name>
<dbReference type="Pfam" id="PF10651">
    <property type="entry name" value="BppU_N"/>
    <property type="match status" value="1"/>
</dbReference>
<reference evidence="3 4" key="1">
    <citation type="submission" date="2012-12" db="EMBL/GenBank/DDBJ databases">
        <title>The Genome Sequence of Bacillus cereus HuB4-4.</title>
        <authorList>
            <consortium name="The Broad Institute Genome Sequencing Platform"/>
            <consortium name="The Broad Institute Genome Sequencing Center for Infectious Disease"/>
            <person name="Feldgarden M."/>
            <person name="Van der Auwera G.A."/>
            <person name="Mahillon J."/>
            <person name="Duprez V."/>
            <person name="Timmery S."/>
            <person name="Mattelet C."/>
            <person name="Dierick K."/>
            <person name="Sun M."/>
            <person name="Yu Z."/>
            <person name="Zhu L."/>
            <person name="Hu X."/>
            <person name="Shank E.B."/>
            <person name="Swiecicka I."/>
            <person name="Hansen B.M."/>
            <person name="Andrup L."/>
            <person name="Walker B."/>
            <person name="Young S.K."/>
            <person name="Zeng Q."/>
            <person name="Gargeya S."/>
            <person name="Fitzgerald M."/>
            <person name="Haas B."/>
            <person name="Abouelleil A."/>
            <person name="Alvarado L."/>
            <person name="Arachchi H.M."/>
            <person name="Berlin A.M."/>
            <person name="Chapman S.B."/>
            <person name="Dewar J."/>
            <person name="Goldberg J."/>
            <person name="Griggs A."/>
            <person name="Gujja S."/>
            <person name="Hansen M."/>
            <person name="Howarth C."/>
            <person name="Imamovic A."/>
            <person name="Larimer J."/>
            <person name="McCowan C."/>
            <person name="Murphy C."/>
            <person name="Neiman D."/>
            <person name="Pearson M."/>
            <person name="Priest M."/>
            <person name="Roberts A."/>
            <person name="Saif S."/>
            <person name="Shea T."/>
            <person name="Sisk P."/>
            <person name="Sykes S."/>
            <person name="Wortman J."/>
            <person name="Nusbaum C."/>
            <person name="Birren B."/>
        </authorList>
    </citation>
    <scope>NUCLEOTIDE SEQUENCE [LARGE SCALE GENOMIC DNA]</scope>
    <source>
        <strain evidence="3 4">HuB4-4</strain>
    </source>
</reference>
<dbReference type="Proteomes" id="UP000014009">
    <property type="component" value="Unassembled WGS sequence"/>
</dbReference>
<feature type="domain" description="BppU N-terminal" evidence="2">
    <location>
        <begin position="3"/>
        <end position="105"/>
    </location>
</feature>
<protein>
    <recommendedName>
        <fullName evidence="2">BppU N-terminal domain-containing protein</fullName>
    </recommendedName>
</protein>
<keyword evidence="1" id="KW-0175">Coiled coil</keyword>
<evidence type="ECO:0000313" key="3">
    <source>
        <dbReference type="EMBL" id="EOP90509.1"/>
    </source>
</evidence>
<evidence type="ECO:0000259" key="2">
    <source>
        <dbReference type="Pfam" id="PF10651"/>
    </source>
</evidence>
<dbReference type="CDD" id="cd19958">
    <property type="entry name" value="pyocin_knob"/>
    <property type="match status" value="1"/>
</dbReference>
<dbReference type="AlphaFoldDB" id="A0A9W5VMC1"/>
<evidence type="ECO:0000313" key="4">
    <source>
        <dbReference type="Proteomes" id="UP000014009"/>
    </source>
</evidence>